<sequence>MPQKTDKKTKGIWFEIDEETNRLLTTSAKVNKRSKKQEASFRLSEHLKKFDKHFNPCT</sequence>
<proteinExistence type="inferred from homology"/>
<keyword evidence="5" id="KW-0184">Conjugation</keyword>
<dbReference type="AlphaFoldDB" id="A0A0H4A3P7"/>
<keyword evidence="4" id="KW-0963">Cytoplasm</keyword>
<evidence type="ECO:0000313" key="7">
    <source>
        <dbReference type="EMBL" id="AKN40899.1"/>
    </source>
</evidence>
<comment type="similarity">
    <text evidence="2">Belongs to the TraY family.</text>
</comment>
<evidence type="ECO:0000256" key="6">
    <source>
        <dbReference type="ARBA" id="ARBA00023125"/>
    </source>
</evidence>
<evidence type="ECO:0000256" key="4">
    <source>
        <dbReference type="ARBA" id="ARBA00022490"/>
    </source>
</evidence>
<evidence type="ECO:0000256" key="1">
    <source>
        <dbReference type="ARBA" id="ARBA00004496"/>
    </source>
</evidence>
<evidence type="ECO:0000256" key="2">
    <source>
        <dbReference type="ARBA" id="ARBA00007183"/>
    </source>
</evidence>
<accession>A0A0H4A3P7</accession>
<name>A0A0H4A3P7_9VIBR</name>
<comment type="subcellular location">
    <subcellularLocation>
        <location evidence="1">Cytoplasm</location>
    </subcellularLocation>
</comment>
<dbReference type="InterPro" id="IPR008876">
    <property type="entry name" value="TraY"/>
</dbReference>
<evidence type="ECO:0000256" key="5">
    <source>
        <dbReference type="ARBA" id="ARBA00022971"/>
    </source>
</evidence>
<dbReference type="GO" id="GO:0005737">
    <property type="term" value="C:cytoplasm"/>
    <property type="evidence" value="ECO:0007669"/>
    <property type="project" value="UniProtKB-SubCell"/>
</dbReference>
<reference evidence="7" key="1">
    <citation type="journal article" date="2015" name="MBio">
        <title>Eco-Evolutionary Dynamics of Episomes among Ecologically Cohesive Bacterial Populations.</title>
        <authorList>
            <person name="Xue H."/>
            <person name="Cordero O.X."/>
            <person name="Camas F.M."/>
            <person name="Trimble W."/>
            <person name="Meyer F."/>
            <person name="Guglielmini J."/>
            <person name="Rocha E.P."/>
            <person name="Polz M.F."/>
        </authorList>
    </citation>
    <scope>NUCLEOTIDE SEQUENCE</scope>
    <source>
        <strain evidence="7">FF_273</strain>
    </source>
</reference>
<evidence type="ECO:0000256" key="3">
    <source>
        <dbReference type="ARBA" id="ARBA00020541"/>
    </source>
</evidence>
<protein>
    <recommendedName>
        <fullName evidence="3">Relaxosome protein TraY</fullName>
    </recommendedName>
</protein>
<keyword evidence="6" id="KW-0238">DNA-binding</keyword>
<organism evidence="7">
    <name type="scientific">Vibrio sp. FF_273</name>
    <dbReference type="NCBI Taxonomy" id="1652830"/>
    <lineage>
        <taxon>Bacteria</taxon>
        <taxon>Pseudomonadati</taxon>
        <taxon>Pseudomonadota</taxon>
        <taxon>Gammaproteobacteria</taxon>
        <taxon>Vibrionales</taxon>
        <taxon>Vibrionaceae</taxon>
        <taxon>Vibrio</taxon>
    </lineage>
</organism>
<dbReference type="GO" id="GO:0003677">
    <property type="term" value="F:DNA binding"/>
    <property type="evidence" value="ECO:0007669"/>
    <property type="project" value="UniProtKB-KW"/>
</dbReference>
<dbReference type="EMBL" id="KP795710">
    <property type="protein sequence ID" value="AKN40899.1"/>
    <property type="molecule type" value="Genomic_DNA"/>
</dbReference>
<dbReference type="Pfam" id="PF05509">
    <property type="entry name" value="TraY"/>
    <property type="match status" value="1"/>
</dbReference>